<dbReference type="Pfam" id="PF17484">
    <property type="entry name" value="TbpB_A"/>
    <property type="match status" value="1"/>
</dbReference>
<accession>A0AAW5AFA0</accession>
<dbReference type="EMBL" id="JAKKDL010000001">
    <property type="protein sequence ID" value="MCF7528777.1"/>
    <property type="molecule type" value="Genomic_DNA"/>
</dbReference>
<keyword evidence="3 11" id="KW-0732">Signal</keyword>
<evidence type="ECO:0000313" key="16">
    <source>
        <dbReference type="EMBL" id="MCF7529635.1"/>
    </source>
</evidence>
<dbReference type="Pfam" id="PF01298">
    <property type="entry name" value="TbpB_B_D"/>
    <property type="match status" value="2"/>
</dbReference>
<comment type="caution">
    <text evidence="15">The sequence shown here is derived from an EMBL/GenBank/DDBJ whole genome shotgun (WGS) entry which is preliminary data.</text>
</comment>
<evidence type="ECO:0000256" key="9">
    <source>
        <dbReference type="ARBA" id="ARBA00023628"/>
    </source>
</evidence>
<protein>
    <recommendedName>
        <fullName evidence="9">Transferrin-binding protein B</fullName>
    </recommendedName>
</protein>
<reference evidence="15" key="1">
    <citation type="submission" date="2022-01" db="EMBL/GenBank/DDBJ databases">
        <title>Neisseria sp. ZJ104.</title>
        <authorList>
            <person name="Yang C."/>
        </authorList>
    </citation>
    <scope>NUCLEOTIDE SEQUENCE</scope>
    <source>
        <strain evidence="15">ZJ104</strain>
    </source>
</reference>
<dbReference type="GO" id="GO:0009986">
    <property type="term" value="C:cell surface"/>
    <property type="evidence" value="ECO:0007669"/>
    <property type="project" value="UniProtKB-SubCell"/>
</dbReference>
<evidence type="ECO:0000256" key="1">
    <source>
        <dbReference type="ARBA" id="ARBA00004241"/>
    </source>
</evidence>
<feature type="compositionally biased region" description="Low complexity" evidence="10">
    <location>
        <begin position="47"/>
        <end position="62"/>
    </location>
</feature>
<evidence type="ECO:0000313" key="17">
    <source>
        <dbReference type="Proteomes" id="UP001201397"/>
    </source>
</evidence>
<dbReference type="PROSITE" id="PS51257">
    <property type="entry name" value="PROKAR_LIPOPROTEIN"/>
    <property type="match status" value="1"/>
</dbReference>
<dbReference type="RefSeq" id="WP_237092148.1">
    <property type="nucleotide sequence ID" value="NZ_JAKKDL010000001.1"/>
</dbReference>
<evidence type="ECO:0000256" key="3">
    <source>
        <dbReference type="ARBA" id="ARBA00022729"/>
    </source>
</evidence>
<feature type="chain" id="PRO_5043296020" description="Transferrin-binding protein B" evidence="11">
    <location>
        <begin position="21"/>
        <end position="725"/>
    </location>
</feature>
<feature type="domain" description="Transferrin-binding protein B N-lobe handle" evidence="14">
    <location>
        <begin position="58"/>
        <end position="179"/>
    </location>
</feature>
<feature type="signal peptide" evidence="11">
    <location>
        <begin position="1"/>
        <end position="20"/>
    </location>
</feature>
<evidence type="ECO:0000256" key="10">
    <source>
        <dbReference type="SAM" id="MobiDB-lite"/>
    </source>
</evidence>
<feature type="domain" description="Transferrin-binding protein B C-lobe/N-lobe beta-barrel" evidence="12">
    <location>
        <begin position="566"/>
        <end position="722"/>
    </location>
</feature>
<feature type="compositionally biased region" description="Acidic residues" evidence="10">
    <location>
        <begin position="401"/>
        <end position="424"/>
    </location>
</feature>
<evidence type="ECO:0000256" key="5">
    <source>
        <dbReference type="ARBA" id="ARBA00023136"/>
    </source>
</evidence>
<evidence type="ECO:0000259" key="14">
    <source>
        <dbReference type="Pfam" id="PF17484"/>
    </source>
</evidence>
<evidence type="ECO:0000256" key="7">
    <source>
        <dbReference type="ARBA" id="ARBA00023237"/>
    </source>
</evidence>
<evidence type="ECO:0000256" key="8">
    <source>
        <dbReference type="ARBA" id="ARBA00023288"/>
    </source>
</evidence>
<evidence type="ECO:0000256" key="11">
    <source>
        <dbReference type="SAM" id="SignalP"/>
    </source>
</evidence>
<keyword evidence="6" id="KW-0564">Palmitate</keyword>
<keyword evidence="5" id="KW-0472">Membrane</keyword>
<dbReference type="GO" id="GO:0009279">
    <property type="term" value="C:cell outer membrane"/>
    <property type="evidence" value="ECO:0007669"/>
    <property type="project" value="UniProtKB-SubCell"/>
</dbReference>
<dbReference type="Gene3D" id="2.40.160.90">
    <property type="match status" value="2"/>
</dbReference>
<feature type="region of interest" description="Disordered" evidence="10">
    <location>
        <begin position="397"/>
        <end position="454"/>
    </location>
</feature>
<dbReference type="InterPro" id="IPR038197">
    <property type="entry name" value="TbpB_C-lobe_sf"/>
</dbReference>
<keyword evidence="7" id="KW-0998">Cell outer membrane</keyword>
<dbReference type="Gene3D" id="2.40.128.250">
    <property type="match status" value="1"/>
</dbReference>
<keyword evidence="4" id="KW-0843">Virulence</keyword>
<evidence type="ECO:0000256" key="4">
    <source>
        <dbReference type="ARBA" id="ARBA00023026"/>
    </source>
</evidence>
<evidence type="ECO:0000256" key="2">
    <source>
        <dbReference type="ARBA" id="ARBA00004459"/>
    </source>
</evidence>
<feature type="domain" description="Transferrin-binding protein B C-lobe/N-lobe beta-barrel" evidence="12">
    <location>
        <begin position="182"/>
        <end position="374"/>
    </location>
</feature>
<dbReference type="InterPro" id="IPR035316">
    <property type="entry name" value="TbpB_C-lobe"/>
</dbReference>
<gene>
    <name evidence="15" type="ORF">L4H06_00780</name>
    <name evidence="16" type="ORF">L4H06_05295</name>
</gene>
<dbReference type="Proteomes" id="UP001201397">
    <property type="component" value="Unassembled WGS sequence"/>
</dbReference>
<feature type="domain" description="Transferrin-binding protein B C-lobe handle" evidence="13">
    <location>
        <begin position="456"/>
        <end position="561"/>
    </location>
</feature>
<dbReference type="InterPro" id="IPR001677">
    <property type="entry name" value="TbpB_B_D"/>
</dbReference>
<evidence type="ECO:0000259" key="13">
    <source>
        <dbReference type="Pfam" id="PF17483"/>
    </source>
</evidence>
<organism evidence="15 17">
    <name type="scientific">Neisseria lisongii</name>
    <dbReference type="NCBI Taxonomy" id="2912188"/>
    <lineage>
        <taxon>Bacteria</taxon>
        <taxon>Pseudomonadati</taxon>
        <taxon>Pseudomonadota</taxon>
        <taxon>Betaproteobacteria</taxon>
        <taxon>Neisseriales</taxon>
        <taxon>Neisseriaceae</taxon>
        <taxon>Neisseria</taxon>
    </lineage>
</organism>
<feature type="compositionally biased region" description="Basic and acidic residues" evidence="10">
    <location>
        <begin position="37"/>
        <end position="46"/>
    </location>
</feature>
<name>A0AAW5AFA0_9NEIS</name>
<dbReference type="Pfam" id="PF17483">
    <property type="entry name" value="TbpB_C"/>
    <property type="match status" value="1"/>
</dbReference>
<sequence length="725" mass="78275">MKTPATPLVWGLSLALTACAGGSFDTLNVSEPTPTKPDVHKPKPEQSEPSENPPEGGQPQPEAQDKLQQPAFGYGLNGLRRNQAKNGEAGNEHFSPDNVEALPLAEDLSDDNHLAKFAEWENAKDKDEVEYDNHRRDGYQYIRFGYLTDLYARPEKDSDGLVNRQGGKVFAYYLGTQPSRSLPNSPSLHYSGSWDFLSNVVFQRAYKEGDVKKEEDEKKAAEEAGGWATEPSHFGLAFDKKNDGNVASAYTNARSATFKKQTSDFTVDFNNKKLTGKLSYQNDYRDQADETDRKPDDVYAIEADIKGNRFTGRADSTAGTTKGVNKKVSEDNQNLFGDSASRLEGGFYGPNAEELAGKFLSDHNSVFVVFGAKRDGEAAESSTVLFDAKQIAFPERGEALAPEDFDNSDDIADDENAEESDVESGENLAEEGAGADENPDTGNDSAGNDEPVGHALGDVNIKDLNNLGNILQLNIEGKTFDLSGGSLSELLKQSYPQAEVVRNKDRSLDIVLSRNAKGGVDSNIHVCCDNWEALRLGSYRFNLGDEDPNVGKGYFIQGLRTPLADIPTGGNLHYEGTWGGFALMTVNRINPIDGKYYHHNHEFSPGIGGKSTGTASFDVDFAAKTLKGSLITSAYENSQTFATIKADIKGNGFSGTADGVYAFDSKNTQGGGGKLEMRGAKVQGGFYGNKAAELGGTLEYQNGHDGSEGTGVRVGAVFGAKQSGK</sequence>
<dbReference type="EMBL" id="JAKKDL010000004">
    <property type="protein sequence ID" value="MCF7529635.1"/>
    <property type="molecule type" value="Genomic_DNA"/>
</dbReference>
<proteinExistence type="predicted"/>
<dbReference type="InterPro" id="IPR038669">
    <property type="entry name" value="TbpB_N-lobe_sf"/>
</dbReference>
<dbReference type="InterPro" id="IPR011250">
    <property type="entry name" value="OMP/PagP_B-barrel"/>
</dbReference>
<evidence type="ECO:0000256" key="6">
    <source>
        <dbReference type="ARBA" id="ARBA00023139"/>
    </source>
</evidence>
<keyword evidence="8" id="KW-0449">Lipoprotein</keyword>
<dbReference type="Gene3D" id="2.40.128.240">
    <property type="match status" value="1"/>
</dbReference>
<evidence type="ECO:0000259" key="12">
    <source>
        <dbReference type="Pfam" id="PF01298"/>
    </source>
</evidence>
<dbReference type="SUPFAM" id="SSF56925">
    <property type="entry name" value="OMPA-like"/>
    <property type="match status" value="2"/>
</dbReference>
<comment type="subcellular location">
    <subcellularLocation>
        <location evidence="2">Cell outer membrane</location>
        <topology evidence="2">Lipid-anchor</topology>
    </subcellularLocation>
    <subcellularLocation>
        <location evidence="1">Cell surface</location>
    </subcellularLocation>
</comment>
<feature type="region of interest" description="Disordered" evidence="10">
    <location>
        <begin position="23"/>
        <end position="96"/>
    </location>
</feature>
<evidence type="ECO:0000313" key="15">
    <source>
        <dbReference type="EMBL" id="MCF7528777.1"/>
    </source>
</evidence>
<dbReference type="AlphaFoldDB" id="A0AAW5AFA0"/>
<dbReference type="InterPro" id="IPR035313">
    <property type="entry name" value="TbpB_N-lobe"/>
</dbReference>